<comment type="caution">
    <text evidence="2">The sequence shown here is derived from an EMBL/GenBank/DDBJ whole genome shotgun (WGS) entry which is preliminary data.</text>
</comment>
<evidence type="ECO:0000313" key="3">
    <source>
        <dbReference type="Proteomes" id="UP000199598"/>
    </source>
</evidence>
<dbReference type="Proteomes" id="UP000199598">
    <property type="component" value="Unassembled WGS sequence"/>
</dbReference>
<feature type="transmembrane region" description="Helical" evidence="1">
    <location>
        <begin position="93"/>
        <end position="112"/>
    </location>
</feature>
<evidence type="ECO:0000256" key="1">
    <source>
        <dbReference type="SAM" id="Phobius"/>
    </source>
</evidence>
<keyword evidence="1" id="KW-0812">Transmembrane</keyword>
<dbReference type="InterPro" id="IPR011010">
    <property type="entry name" value="DNA_brk_join_enz"/>
</dbReference>
<proteinExistence type="predicted"/>
<protein>
    <submittedName>
        <fullName evidence="2">Uncharacterized protein</fullName>
    </submittedName>
</protein>
<keyword evidence="1" id="KW-0472">Membrane</keyword>
<keyword evidence="1" id="KW-1133">Transmembrane helix</keyword>
<dbReference type="SUPFAM" id="SSF56349">
    <property type="entry name" value="DNA breaking-rejoining enzymes"/>
    <property type="match status" value="1"/>
</dbReference>
<organism evidence="2 3">
    <name type="scientific">Pseudovibrio ascidiaceicola</name>
    <dbReference type="NCBI Taxonomy" id="285279"/>
    <lineage>
        <taxon>Bacteria</taxon>
        <taxon>Pseudomonadati</taxon>
        <taxon>Pseudomonadota</taxon>
        <taxon>Alphaproteobacteria</taxon>
        <taxon>Hyphomicrobiales</taxon>
        <taxon>Stappiaceae</taxon>
        <taxon>Pseudovibrio</taxon>
    </lineage>
</organism>
<name>A0A1I4DV08_9HYPH</name>
<reference evidence="2 3" key="1">
    <citation type="submission" date="2016-10" db="EMBL/GenBank/DDBJ databases">
        <authorList>
            <person name="Varghese N."/>
            <person name="Submissions S."/>
        </authorList>
    </citation>
    <scope>NUCLEOTIDE SEQUENCE [LARGE SCALE GENOMIC DNA]</scope>
    <source>
        <strain evidence="2 3">DSM 16392</strain>
    </source>
</reference>
<accession>A0A1I4DV08</accession>
<gene>
    <name evidence="2" type="ORF">SAMN04488518_112131</name>
</gene>
<evidence type="ECO:0000313" key="2">
    <source>
        <dbReference type="EMBL" id="SFK95761.1"/>
    </source>
</evidence>
<dbReference type="EMBL" id="FOSK01000012">
    <property type="protein sequence ID" value="SFK95761.1"/>
    <property type="molecule type" value="Genomic_DNA"/>
</dbReference>
<sequence length="118" mass="13102">MKDVYAMETHLPTPSHVLQMDIHENVKLRLSKGVPLAEALLFPKPRRPIDGTSYCNFRMLFRIYQDSLGSTPLISPITGELIKGNPRRVRHTLLTMLVMVGCAAEVIATHAGHASPQS</sequence>
<keyword evidence="3" id="KW-1185">Reference proteome</keyword>